<dbReference type="InterPro" id="IPR018136">
    <property type="entry name" value="Aconitase_4Fe-4S_BS"/>
</dbReference>
<reference evidence="10 11" key="1">
    <citation type="submission" date="2024-02" db="EMBL/GenBank/DDBJ databases">
        <title>De novo assembly and annotation of 12 fungi associated with fruit tree decline syndrome in Ontario, Canada.</title>
        <authorList>
            <person name="Sulman M."/>
            <person name="Ellouze W."/>
            <person name="Ilyukhin E."/>
        </authorList>
    </citation>
    <scope>NUCLEOTIDE SEQUENCE [LARGE SCALE GENOMIC DNA]</scope>
    <source>
        <strain evidence="10 11">M1-105</strain>
    </source>
</reference>
<dbReference type="SUPFAM" id="SSF52016">
    <property type="entry name" value="LeuD/IlvD-like"/>
    <property type="match status" value="1"/>
</dbReference>
<evidence type="ECO:0008006" key="12">
    <source>
        <dbReference type="Google" id="ProtNLM"/>
    </source>
</evidence>
<keyword evidence="6" id="KW-0496">Mitochondrion</keyword>
<dbReference type="InterPro" id="IPR006248">
    <property type="entry name" value="Aconitase_mito-like"/>
</dbReference>
<evidence type="ECO:0000259" key="9">
    <source>
        <dbReference type="Pfam" id="PF00694"/>
    </source>
</evidence>
<keyword evidence="4" id="KW-0408">Iron</keyword>
<keyword evidence="2" id="KW-0479">Metal-binding</keyword>
<dbReference type="Proteomes" id="UP001521116">
    <property type="component" value="Unassembled WGS sequence"/>
</dbReference>
<comment type="caution">
    <text evidence="10">The sequence shown here is derived from an EMBL/GenBank/DDBJ whole genome shotgun (WGS) entry which is preliminary data.</text>
</comment>
<evidence type="ECO:0000256" key="3">
    <source>
        <dbReference type="ARBA" id="ARBA00022946"/>
    </source>
</evidence>
<dbReference type="InterPro" id="IPR000573">
    <property type="entry name" value="AconitaseA/IPMdHydase_ssu_swvl"/>
</dbReference>
<organism evidence="10 11">
    <name type="scientific">Neofusicoccum ribis</name>
    <dbReference type="NCBI Taxonomy" id="45134"/>
    <lineage>
        <taxon>Eukaryota</taxon>
        <taxon>Fungi</taxon>
        <taxon>Dikarya</taxon>
        <taxon>Ascomycota</taxon>
        <taxon>Pezizomycotina</taxon>
        <taxon>Dothideomycetes</taxon>
        <taxon>Dothideomycetes incertae sedis</taxon>
        <taxon>Botryosphaeriales</taxon>
        <taxon>Botryosphaeriaceae</taxon>
        <taxon>Neofusicoccum</taxon>
    </lineage>
</organism>
<evidence type="ECO:0000313" key="11">
    <source>
        <dbReference type="Proteomes" id="UP001521116"/>
    </source>
</evidence>
<dbReference type="Pfam" id="PF00330">
    <property type="entry name" value="Aconitase"/>
    <property type="match status" value="1"/>
</dbReference>
<dbReference type="Gene3D" id="3.20.19.10">
    <property type="entry name" value="Aconitase, domain 4"/>
    <property type="match status" value="1"/>
</dbReference>
<dbReference type="EMBL" id="JAJVDC020000110">
    <property type="protein sequence ID" value="KAL1624240.1"/>
    <property type="molecule type" value="Genomic_DNA"/>
</dbReference>
<feature type="domain" description="Aconitase/3-isopropylmalate dehydratase large subunit alpha/beta/alpha" evidence="8">
    <location>
        <begin position="7"/>
        <end position="412"/>
    </location>
</feature>
<dbReference type="PANTHER" id="PTHR43160">
    <property type="entry name" value="ACONITATE HYDRATASE B"/>
    <property type="match status" value="1"/>
</dbReference>
<protein>
    <recommendedName>
        <fullName evidence="12">Aconitase</fullName>
    </recommendedName>
</protein>
<dbReference type="InterPro" id="IPR015932">
    <property type="entry name" value="Aconitase_dom2"/>
</dbReference>
<dbReference type="PANTHER" id="PTHR43160:SF2">
    <property type="entry name" value="HOMOCITRATE DEHYDRATASE, MITOCHONDRIAL"/>
    <property type="match status" value="1"/>
</dbReference>
<evidence type="ECO:0000256" key="1">
    <source>
        <dbReference type="ARBA" id="ARBA00004173"/>
    </source>
</evidence>
<dbReference type="InterPro" id="IPR036008">
    <property type="entry name" value="Aconitase_4Fe-4S_dom"/>
</dbReference>
<evidence type="ECO:0000256" key="6">
    <source>
        <dbReference type="ARBA" id="ARBA00023128"/>
    </source>
</evidence>
<accession>A0ABR3SLG7</accession>
<feature type="domain" description="Aconitase A/isopropylmalate dehydratase small subunit swivel" evidence="9">
    <location>
        <begin position="491"/>
        <end position="619"/>
    </location>
</feature>
<dbReference type="InterPro" id="IPR001030">
    <property type="entry name" value="Acoase/IPM_deHydtase_lsu_aba"/>
</dbReference>
<dbReference type="InterPro" id="IPR015928">
    <property type="entry name" value="Aconitase/3IPM_dehydase_swvl"/>
</dbReference>
<dbReference type="InterPro" id="IPR050926">
    <property type="entry name" value="Aconitase/IPM_isomerase"/>
</dbReference>
<dbReference type="InterPro" id="IPR015931">
    <property type="entry name" value="Acnase/IPM_dHydase_lsu_aba_1/3"/>
</dbReference>
<keyword evidence="11" id="KW-1185">Reference proteome</keyword>
<dbReference type="Pfam" id="PF00694">
    <property type="entry name" value="Aconitase_C"/>
    <property type="match status" value="1"/>
</dbReference>
<keyword evidence="5" id="KW-0411">Iron-sulfur</keyword>
<evidence type="ECO:0000313" key="10">
    <source>
        <dbReference type="EMBL" id="KAL1624240.1"/>
    </source>
</evidence>
<proteinExistence type="predicted"/>
<keyword evidence="3" id="KW-0809">Transit peptide</keyword>
<dbReference type="PROSITE" id="PS00450">
    <property type="entry name" value="ACONITASE_1"/>
    <property type="match status" value="1"/>
</dbReference>
<evidence type="ECO:0000256" key="2">
    <source>
        <dbReference type="ARBA" id="ARBA00022723"/>
    </source>
</evidence>
<dbReference type="Gene3D" id="3.30.499.10">
    <property type="entry name" value="Aconitase, domain 3"/>
    <property type="match status" value="2"/>
</dbReference>
<comment type="subcellular location">
    <subcellularLocation>
        <location evidence="1">Mitochondrion</location>
    </subcellularLocation>
</comment>
<dbReference type="NCBIfam" id="NF005558">
    <property type="entry name" value="PRK07229.1"/>
    <property type="match status" value="1"/>
</dbReference>
<evidence type="ECO:0000256" key="7">
    <source>
        <dbReference type="ARBA" id="ARBA00023239"/>
    </source>
</evidence>
<sequence length="684" mass="73723">MRSYLKLRPTRIACQDATAQMALIQFMSANLDTVAVPTTVHCDHLVVAKEGNEPDLAMANSTNLEEYDFLQKVCKRYGAGFWRPGAGIIHQIVLENYAYPGGLMIGTGGLGMAAIGVGGADAVDVMAGLAWELKTPKVIGVNLTGKLSGWASPKDVILKLAGDLTVKGATGAIIEYFGDGVHSLSATGMATICNMGAETGATTSIFPYTSSMAAYLDATDRSYLKSEADHWTQNLSADVGAEYDQVININLSELEPFINGPATPDLATPTSAFKKEVERNTWPKRVSAGLIGSCTNSSFEDMSRAAALAKQAIDAGLKPKAPLYLSPGSEQTRATLEDSGVLSIFEDAGATLLANACGPCCCSWDRQDMEKGVENSIVTSYNRNFTGRLDSNPATSIFLASPETVIAKAFAGTLDFDPATDSMNTTDGPFTFQPPRAGILPSKGYISADHVYSAPPSDRSSVTVDVSLTSDRIQRLEPFKPWNGKDLVDLPILIKVEGKCTTDHITPAGPWFRYRGHLENISNNTLIGAVNAANKKVNQVKNVFTGEISGVPDTAKDYKQRNQQWVVIADHNYGEGSSREHAALQPRFLNGVAIIAKSFAGIHESNLKKQGMLPLTFNDLADYDRIEAEDRISLVGLSDFRPGRSITMLVKRSDGSTWQTKLDHTFNEEQIEYFKAGSALNLMA</sequence>
<evidence type="ECO:0000259" key="8">
    <source>
        <dbReference type="Pfam" id="PF00330"/>
    </source>
</evidence>
<dbReference type="PRINTS" id="PR00415">
    <property type="entry name" value="ACONITASE"/>
</dbReference>
<evidence type="ECO:0000256" key="4">
    <source>
        <dbReference type="ARBA" id="ARBA00023004"/>
    </source>
</evidence>
<evidence type="ECO:0000256" key="5">
    <source>
        <dbReference type="ARBA" id="ARBA00023014"/>
    </source>
</evidence>
<dbReference type="NCBIfam" id="TIGR01340">
    <property type="entry name" value="aconitase_mito"/>
    <property type="match status" value="1"/>
</dbReference>
<name>A0ABR3SLG7_9PEZI</name>
<gene>
    <name evidence="10" type="ORF">SLS56_007942</name>
</gene>
<dbReference type="SUPFAM" id="SSF53732">
    <property type="entry name" value="Aconitase iron-sulfur domain"/>
    <property type="match status" value="1"/>
</dbReference>
<dbReference type="Gene3D" id="3.40.1060.10">
    <property type="entry name" value="Aconitase, Domain 2"/>
    <property type="match status" value="1"/>
</dbReference>
<keyword evidence="7" id="KW-0456">Lyase</keyword>